<dbReference type="Proteomes" id="UP001060012">
    <property type="component" value="Chromosome"/>
</dbReference>
<comment type="subunit">
    <text evidence="10">Acetyl-CoA carboxylase is a heterohexamer composed of biotin carboxyl carrier protein (AccB), biotin carboxylase (AccC) and two subunits each of ACCase subunit alpha (AccA) and ACCase subunit beta (AccD).</text>
</comment>
<evidence type="ECO:0000256" key="2">
    <source>
        <dbReference type="ARBA" id="ARBA00022516"/>
    </source>
</evidence>
<dbReference type="GO" id="GO:0016740">
    <property type="term" value="F:transferase activity"/>
    <property type="evidence" value="ECO:0007669"/>
    <property type="project" value="UniProtKB-KW"/>
</dbReference>
<name>A0ABY5E804_9BACT</name>
<protein>
    <recommendedName>
        <fullName evidence="10">Acetyl-coenzyme A carboxylase carboxyl transferase subunit alpha</fullName>
        <shortName evidence="10">ACCase subunit alpha</shortName>
        <shortName evidence="10">Acetyl-CoA carboxylase carboxyltransferase subunit alpha</shortName>
        <ecNumber evidence="10">2.1.3.15</ecNumber>
    </recommendedName>
</protein>
<dbReference type="Pfam" id="PF03255">
    <property type="entry name" value="ACCA"/>
    <property type="match status" value="1"/>
</dbReference>
<evidence type="ECO:0000256" key="1">
    <source>
        <dbReference type="ARBA" id="ARBA00004956"/>
    </source>
</evidence>
<evidence type="ECO:0000259" key="12">
    <source>
        <dbReference type="PROSITE" id="PS50989"/>
    </source>
</evidence>
<keyword evidence="7 10" id="KW-0443">Lipid metabolism</keyword>
<dbReference type="NCBIfam" id="NF004344">
    <property type="entry name" value="PRK05724.1"/>
    <property type="match status" value="1"/>
</dbReference>
<sequence>MAAYLEFEEKIKKIEEDIIVAKTKADEHAVEILEKKLEKEVEKTFKNLSDYQKLQLARHPDRPYAMDYINELLTDAYEIHGDRHYVDDKAIVCYLGYIDGQKVMVIGEQKGRGTKDKLIRNFGMPSPEGYRKALRAAKLADKFQIPIVMLVDTPGAYPGIGAEERNQSEAIAKNLFEFADLTTPTISIVIGEGGSGGALAISVADKLAMMRYSVYAVISPEGCSAILWNDPTKVETAANALKITAENLKELNLVDDVINEPLIGAHRQKEQAVLALKEYVIESINELKTMTTAQRHQKKYEKLMALGSFQD</sequence>
<dbReference type="PANTHER" id="PTHR42853">
    <property type="entry name" value="ACETYL-COENZYME A CARBOXYLASE CARBOXYL TRANSFERASE SUBUNIT ALPHA"/>
    <property type="match status" value="1"/>
</dbReference>
<dbReference type="EMBL" id="CP100595">
    <property type="protein sequence ID" value="UTJ06881.1"/>
    <property type="molecule type" value="Genomic_DNA"/>
</dbReference>
<evidence type="ECO:0000256" key="10">
    <source>
        <dbReference type="HAMAP-Rule" id="MF_00823"/>
    </source>
</evidence>
<dbReference type="NCBIfam" id="TIGR00513">
    <property type="entry name" value="accA"/>
    <property type="match status" value="1"/>
</dbReference>
<evidence type="ECO:0000313" key="14">
    <source>
        <dbReference type="Proteomes" id="UP001060012"/>
    </source>
</evidence>
<organism evidence="13 14">
    <name type="scientific">Arcobacter roscoffensis</name>
    <dbReference type="NCBI Taxonomy" id="2961520"/>
    <lineage>
        <taxon>Bacteria</taxon>
        <taxon>Pseudomonadati</taxon>
        <taxon>Campylobacterota</taxon>
        <taxon>Epsilonproteobacteria</taxon>
        <taxon>Campylobacterales</taxon>
        <taxon>Arcobacteraceae</taxon>
        <taxon>Arcobacter</taxon>
    </lineage>
</organism>
<dbReference type="InterPro" id="IPR011763">
    <property type="entry name" value="COA_CT_C"/>
</dbReference>
<comment type="catalytic activity">
    <reaction evidence="9 10">
        <text>N(6)-carboxybiotinyl-L-lysyl-[protein] + acetyl-CoA = N(6)-biotinyl-L-lysyl-[protein] + malonyl-CoA</text>
        <dbReference type="Rhea" id="RHEA:54728"/>
        <dbReference type="Rhea" id="RHEA-COMP:10505"/>
        <dbReference type="Rhea" id="RHEA-COMP:10506"/>
        <dbReference type="ChEBI" id="CHEBI:57288"/>
        <dbReference type="ChEBI" id="CHEBI:57384"/>
        <dbReference type="ChEBI" id="CHEBI:83144"/>
        <dbReference type="ChEBI" id="CHEBI:83145"/>
        <dbReference type="EC" id="2.1.3.15"/>
    </reaction>
</comment>
<keyword evidence="8 10" id="KW-0275">Fatty acid biosynthesis</keyword>
<dbReference type="NCBIfam" id="NF041504">
    <property type="entry name" value="AccA_sub"/>
    <property type="match status" value="1"/>
</dbReference>
<keyword evidence="2 10" id="KW-0444">Lipid biosynthesis</keyword>
<comment type="subcellular location">
    <subcellularLocation>
        <location evidence="10">Cytoplasm</location>
    </subcellularLocation>
</comment>
<keyword evidence="5 10" id="KW-0276">Fatty acid metabolism</keyword>
<comment type="function">
    <text evidence="10">Component of the acetyl coenzyme A carboxylase (ACC) complex. First, biotin carboxylase catalyzes the carboxylation of biotin on its carrier protein (BCCP) and then the CO(2) group is transferred by the carboxyltransferase to acetyl-CoA to form malonyl-CoA.</text>
</comment>
<dbReference type="EC" id="2.1.3.15" evidence="10"/>
<keyword evidence="14" id="KW-1185">Reference proteome</keyword>
<keyword evidence="3 10" id="KW-0808">Transferase</keyword>
<feature type="domain" description="CoA carboxyltransferase C-terminal" evidence="12">
    <location>
        <begin position="36"/>
        <end position="286"/>
    </location>
</feature>
<dbReference type="InterPro" id="IPR001095">
    <property type="entry name" value="Acetyl_CoA_COase_a_su"/>
</dbReference>
<keyword evidence="4 10" id="KW-0547">Nucleotide-binding</keyword>
<feature type="coiled-coil region" evidence="11">
    <location>
        <begin position="4"/>
        <end position="54"/>
    </location>
</feature>
<keyword evidence="6 10" id="KW-0067">ATP-binding</keyword>
<keyword evidence="10" id="KW-0963">Cytoplasm</keyword>
<evidence type="ECO:0000256" key="6">
    <source>
        <dbReference type="ARBA" id="ARBA00022840"/>
    </source>
</evidence>
<evidence type="ECO:0000313" key="13">
    <source>
        <dbReference type="EMBL" id="UTJ06881.1"/>
    </source>
</evidence>
<proteinExistence type="inferred from homology"/>
<gene>
    <name evidence="10 13" type="primary">accA</name>
    <name evidence="13" type="ORF">NJU99_01975</name>
</gene>
<comment type="similarity">
    <text evidence="10">Belongs to the AccA family.</text>
</comment>
<evidence type="ECO:0000256" key="8">
    <source>
        <dbReference type="ARBA" id="ARBA00023160"/>
    </source>
</evidence>
<dbReference type="PRINTS" id="PR01069">
    <property type="entry name" value="ACCCTRFRASEA"/>
</dbReference>
<dbReference type="InterPro" id="IPR029045">
    <property type="entry name" value="ClpP/crotonase-like_dom_sf"/>
</dbReference>
<dbReference type="RefSeq" id="WP_254577060.1">
    <property type="nucleotide sequence ID" value="NZ_CP100595.1"/>
</dbReference>
<accession>A0ABY5E804</accession>
<dbReference type="PANTHER" id="PTHR42853:SF3">
    <property type="entry name" value="ACETYL-COENZYME A CARBOXYLASE CARBOXYL TRANSFERASE SUBUNIT ALPHA, CHLOROPLASTIC"/>
    <property type="match status" value="1"/>
</dbReference>
<dbReference type="PROSITE" id="PS50989">
    <property type="entry name" value="COA_CT_CTER"/>
    <property type="match status" value="1"/>
</dbReference>
<dbReference type="SUPFAM" id="SSF52096">
    <property type="entry name" value="ClpP/crotonase"/>
    <property type="match status" value="1"/>
</dbReference>
<reference evidence="13" key="1">
    <citation type="submission" date="2022-07" db="EMBL/GenBank/DDBJ databases">
        <title>Arcobacter roscoffensis sp. nov., a marine bacterium isolated from coastal seawater collected from Roscoff, France.</title>
        <authorList>
            <person name="Pascual J."/>
            <person name="Lepeaux C."/>
            <person name="Methner A."/>
            <person name="Overmann J."/>
        </authorList>
    </citation>
    <scope>NUCLEOTIDE SEQUENCE</scope>
    <source>
        <strain evidence="13">ARW1-2F2</strain>
    </source>
</reference>
<evidence type="ECO:0000256" key="4">
    <source>
        <dbReference type="ARBA" id="ARBA00022741"/>
    </source>
</evidence>
<dbReference type="HAMAP" id="MF_00823">
    <property type="entry name" value="AcetylCoA_CT_alpha"/>
    <property type="match status" value="1"/>
</dbReference>
<evidence type="ECO:0000256" key="7">
    <source>
        <dbReference type="ARBA" id="ARBA00023098"/>
    </source>
</evidence>
<evidence type="ECO:0000256" key="5">
    <source>
        <dbReference type="ARBA" id="ARBA00022832"/>
    </source>
</evidence>
<evidence type="ECO:0000256" key="9">
    <source>
        <dbReference type="ARBA" id="ARBA00049152"/>
    </source>
</evidence>
<evidence type="ECO:0000256" key="11">
    <source>
        <dbReference type="SAM" id="Coils"/>
    </source>
</evidence>
<dbReference type="Gene3D" id="3.90.226.10">
    <property type="entry name" value="2-enoyl-CoA Hydratase, Chain A, domain 1"/>
    <property type="match status" value="1"/>
</dbReference>
<comment type="pathway">
    <text evidence="1 10">Lipid metabolism; malonyl-CoA biosynthesis; malonyl-CoA from acetyl-CoA: step 1/1.</text>
</comment>
<evidence type="ECO:0000256" key="3">
    <source>
        <dbReference type="ARBA" id="ARBA00022679"/>
    </source>
</evidence>
<keyword evidence="11" id="KW-0175">Coiled coil</keyword>